<dbReference type="Proteomes" id="UP000271339">
    <property type="component" value="Unassembled WGS sequence"/>
</dbReference>
<keyword evidence="3" id="KW-1185">Reference proteome</keyword>
<keyword evidence="1" id="KW-0812">Transmembrane</keyword>
<evidence type="ECO:0000313" key="2">
    <source>
        <dbReference type="EMBL" id="RMA66208.1"/>
    </source>
</evidence>
<keyword evidence="1" id="KW-1133">Transmembrane helix</keyword>
<evidence type="ECO:0000313" key="3">
    <source>
        <dbReference type="Proteomes" id="UP000271339"/>
    </source>
</evidence>
<feature type="transmembrane region" description="Helical" evidence="1">
    <location>
        <begin position="66"/>
        <end position="89"/>
    </location>
</feature>
<dbReference type="AlphaFoldDB" id="A0A3L9Z714"/>
<dbReference type="Pfam" id="PF13858">
    <property type="entry name" value="DUF4199"/>
    <property type="match status" value="1"/>
</dbReference>
<organism evidence="2 3">
    <name type="scientific">Ulvibacter antarcticus</name>
    <dbReference type="NCBI Taxonomy" id="442714"/>
    <lineage>
        <taxon>Bacteria</taxon>
        <taxon>Pseudomonadati</taxon>
        <taxon>Bacteroidota</taxon>
        <taxon>Flavobacteriia</taxon>
        <taxon>Flavobacteriales</taxon>
        <taxon>Flavobacteriaceae</taxon>
        <taxon>Ulvibacter</taxon>
    </lineage>
</organism>
<protein>
    <submittedName>
        <fullName evidence="2">Uncharacterized protein DUF4199</fullName>
    </submittedName>
</protein>
<accession>A0A3L9Z714</accession>
<evidence type="ECO:0000256" key="1">
    <source>
        <dbReference type="SAM" id="Phobius"/>
    </source>
</evidence>
<gene>
    <name evidence="2" type="ORF">BXY75_0627</name>
</gene>
<feature type="transmembrane region" description="Helical" evidence="1">
    <location>
        <begin position="143"/>
        <end position="165"/>
    </location>
</feature>
<dbReference type="RefSeq" id="WP_121906217.1">
    <property type="nucleotide sequence ID" value="NZ_REFC01000011.1"/>
</dbReference>
<dbReference type="OrthoDB" id="6384283at2"/>
<dbReference type="InterPro" id="IPR025250">
    <property type="entry name" value="DUF4199"/>
</dbReference>
<keyword evidence="1" id="KW-0472">Membrane</keyword>
<reference evidence="2 3" key="1">
    <citation type="submission" date="2018-10" db="EMBL/GenBank/DDBJ databases">
        <title>Genomic Encyclopedia of Archaeal and Bacterial Type Strains, Phase II (KMG-II): from individual species to whole genera.</title>
        <authorList>
            <person name="Goeker M."/>
        </authorList>
    </citation>
    <scope>NUCLEOTIDE SEQUENCE [LARGE SCALE GENOMIC DNA]</scope>
    <source>
        <strain evidence="2 3">DSM 23424</strain>
    </source>
</reference>
<sequence length="168" mass="18654">MKATILRYGLYGALLICVLFSASLIFAGGLDFSTQEIIGYVSMLISLSFVFFGIKHFRDQENNGKVTFGKALLIGVLISLITAVAFGLLDLVYVKYINPDFTAEYYAESLKQLEAKLPAAEFEIKRSEIEAEKELFMSPIMNFAIMASTVLVIGFIISLISSIILQRK</sequence>
<dbReference type="EMBL" id="REFC01000011">
    <property type="protein sequence ID" value="RMA66208.1"/>
    <property type="molecule type" value="Genomic_DNA"/>
</dbReference>
<comment type="caution">
    <text evidence="2">The sequence shown here is derived from an EMBL/GenBank/DDBJ whole genome shotgun (WGS) entry which is preliminary data.</text>
</comment>
<feature type="transmembrane region" description="Helical" evidence="1">
    <location>
        <begin position="37"/>
        <end position="54"/>
    </location>
</feature>
<proteinExistence type="predicted"/>
<name>A0A3L9Z714_9FLAO</name>